<dbReference type="InterPro" id="IPR014966">
    <property type="entry name" value="FRG-dom"/>
</dbReference>
<evidence type="ECO:0000313" key="2">
    <source>
        <dbReference type="EMBL" id="AXO14541.1"/>
    </source>
</evidence>
<accession>A0ABN5NK19</accession>
<organism evidence="2 3">
    <name type="scientific">Thalassospira indica</name>
    <dbReference type="NCBI Taxonomy" id="1891279"/>
    <lineage>
        <taxon>Bacteria</taxon>
        <taxon>Pseudomonadati</taxon>
        <taxon>Pseudomonadota</taxon>
        <taxon>Alphaproteobacteria</taxon>
        <taxon>Rhodospirillales</taxon>
        <taxon>Thalassospiraceae</taxon>
        <taxon>Thalassospira</taxon>
    </lineage>
</organism>
<dbReference type="Proteomes" id="UP000256971">
    <property type="component" value="Chromosome"/>
</dbReference>
<keyword evidence="3" id="KW-1185">Reference proteome</keyword>
<dbReference type="SMART" id="SM00901">
    <property type="entry name" value="FRG"/>
    <property type="match status" value="1"/>
</dbReference>
<reference evidence="2 3" key="1">
    <citation type="submission" date="2018-08" db="EMBL/GenBank/DDBJ databases">
        <title>Complete genome sequence of type strain Thalassospira indica MCCC 1A01103T, isolated from isolated from deep seawater of the Indian Ocean.</title>
        <authorList>
            <person name="Liu Y."/>
        </authorList>
    </citation>
    <scope>NUCLEOTIDE SEQUENCE [LARGE SCALE GENOMIC DNA]</scope>
    <source>
        <strain evidence="2 3">PB8BT</strain>
    </source>
</reference>
<feature type="domain" description="FRG" evidence="1">
    <location>
        <begin position="18"/>
        <end position="115"/>
    </location>
</feature>
<proteinExistence type="predicted"/>
<dbReference type="RefSeq" id="WP_064790180.1">
    <property type="nucleotide sequence ID" value="NZ_CP031555.1"/>
</dbReference>
<dbReference type="EMBL" id="CP031555">
    <property type="protein sequence ID" value="AXO14541.1"/>
    <property type="molecule type" value="Genomic_DNA"/>
</dbReference>
<gene>
    <name evidence="2" type="ORF">DY252_10155</name>
</gene>
<protein>
    <submittedName>
        <fullName evidence="2">FRG domain-containing protein</fullName>
    </submittedName>
</protein>
<sequence length="228" mass="26564">MKTIEIKDFTHFLEEVRSHSTWTWSLFRGQADLEWSLKPKLARTAFGSRSERELFDAWKRRAREFVPLLPANDWEWLMLAQHHGLPTRLLDWTQNPLVAGFFACKDHPTKDAAIWMHRPQKILSPKAIEKNPFEISEVCLLRPSSVSPRVASQSGMFTVHGQRCWDLLDSTKSETIKYQIDSKLKTQFMDELSFLGVNYAKVFPDLDGLARQLTWVCERGDDLEREIT</sequence>
<evidence type="ECO:0000313" key="3">
    <source>
        <dbReference type="Proteomes" id="UP000256971"/>
    </source>
</evidence>
<dbReference type="Pfam" id="PF08867">
    <property type="entry name" value="FRG"/>
    <property type="match status" value="1"/>
</dbReference>
<evidence type="ECO:0000259" key="1">
    <source>
        <dbReference type="SMART" id="SM00901"/>
    </source>
</evidence>
<name>A0ABN5NK19_9PROT</name>